<evidence type="ECO:0000313" key="2">
    <source>
        <dbReference type="EMBL" id="CAF0900134.1"/>
    </source>
</evidence>
<organism evidence="2 4">
    <name type="scientific">Adineta steineri</name>
    <dbReference type="NCBI Taxonomy" id="433720"/>
    <lineage>
        <taxon>Eukaryota</taxon>
        <taxon>Metazoa</taxon>
        <taxon>Spiralia</taxon>
        <taxon>Gnathifera</taxon>
        <taxon>Rotifera</taxon>
        <taxon>Eurotatoria</taxon>
        <taxon>Bdelloidea</taxon>
        <taxon>Adinetida</taxon>
        <taxon>Adinetidae</taxon>
        <taxon>Adineta</taxon>
    </lineage>
</organism>
<gene>
    <name evidence="3" type="ORF">OKA104_LOCUS1683</name>
    <name evidence="2" type="ORF">VCS650_LOCUS9258</name>
</gene>
<feature type="chain" id="PRO_5036409731" description="Transmembrane protein" evidence="1">
    <location>
        <begin position="23"/>
        <end position="290"/>
    </location>
</feature>
<reference evidence="2" key="1">
    <citation type="submission" date="2021-02" db="EMBL/GenBank/DDBJ databases">
        <authorList>
            <person name="Nowell W R."/>
        </authorList>
    </citation>
    <scope>NUCLEOTIDE SEQUENCE</scope>
</reference>
<comment type="caution">
    <text evidence="2">The sequence shown here is derived from an EMBL/GenBank/DDBJ whole genome shotgun (WGS) entry which is preliminary data.</text>
</comment>
<name>A0A813ZLB9_9BILA</name>
<proteinExistence type="predicted"/>
<dbReference type="AlphaFoldDB" id="A0A813ZLB9"/>
<feature type="signal peptide" evidence="1">
    <location>
        <begin position="1"/>
        <end position="22"/>
    </location>
</feature>
<sequence>MMILVTSLFVWIFHCCIISIDGINNDITLSMLTTNQIQVWLKAISQINQDPAVVILRLDSPMEIPLYNDRDGIDHKNRHLFKQNINKQVNCYLFENQLNSSISLNIYDQCHGTLILRNVQKDIAGIYVYTGNEVSYGLGIILFEITNSFQWFNGTKFYSFDQQSNLKNGTQLSLAFETLIYYNSNSDIILCNNKINNIIQQANVLIINDDKNNLETFFHMENLSCQQHQQIVDNDLRLLTFVCITKVTFICPLQIGSTCWIENKRMSNIVLNIDSLYFPSDKTITVRIDV</sequence>
<dbReference type="EMBL" id="CAJOAY010000042">
    <property type="protein sequence ID" value="CAF3504443.1"/>
    <property type="molecule type" value="Genomic_DNA"/>
</dbReference>
<evidence type="ECO:0008006" key="5">
    <source>
        <dbReference type="Google" id="ProtNLM"/>
    </source>
</evidence>
<keyword evidence="1" id="KW-0732">Signal</keyword>
<dbReference type="OrthoDB" id="10036306at2759"/>
<dbReference type="Proteomes" id="UP000663881">
    <property type="component" value="Unassembled WGS sequence"/>
</dbReference>
<accession>A0A813ZLB9</accession>
<evidence type="ECO:0000313" key="3">
    <source>
        <dbReference type="EMBL" id="CAF3504443.1"/>
    </source>
</evidence>
<evidence type="ECO:0000256" key="1">
    <source>
        <dbReference type="SAM" id="SignalP"/>
    </source>
</evidence>
<evidence type="ECO:0000313" key="4">
    <source>
        <dbReference type="Proteomes" id="UP000663891"/>
    </source>
</evidence>
<dbReference type="Proteomes" id="UP000663891">
    <property type="component" value="Unassembled WGS sequence"/>
</dbReference>
<dbReference type="EMBL" id="CAJNON010000064">
    <property type="protein sequence ID" value="CAF0900134.1"/>
    <property type="molecule type" value="Genomic_DNA"/>
</dbReference>
<protein>
    <recommendedName>
        <fullName evidence="5">Transmembrane protein</fullName>
    </recommendedName>
</protein>